<keyword evidence="4" id="KW-1185">Reference proteome</keyword>
<evidence type="ECO:0000313" key="3">
    <source>
        <dbReference type="EMBL" id="TCC86904.1"/>
    </source>
</evidence>
<comment type="caution">
    <text evidence="3">The sequence shown here is derived from an EMBL/GenBank/DDBJ whole genome shotgun (WGS) entry which is preliminary data.</text>
</comment>
<dbReference type="OrthoDB" id="15218at2"/>
<dbReference type="CDD" id="cd07341">
    <property type="entry name" value="M56_BlaR1_MecR1_like"/>
    <property type="match status" value="1"/>
</dbReference>
<dbReference type="PANTHER" id="PTHR34978">
    <property type="entry name" value="POSSIBLE SENSOR-TRANSDUCER PROTEIN BLAR"/>
    <property type="match status" value="1"/>
</dbReference>
<evidence type="ECO:0000259" key="2">
    <source>
        <dbReference type="Pfam" id="PF05569"/>
    </source>
</evidence>
<dbReference type="EMBL" id="SJSK01000008">
    <property type="protein sequence ID" value="TCC86904.1"/>
    <property type="molecule type" value="Genomic_DNA"/>
</dbReference>
<dbReference type="AlphaFoldDB" id="A0A4R0MLR2"/>
<dbReference type="Pfam" id="PF05569">
    <property type="entry name" value="Peptidase_M56"/>
    <property type="match status" value="1"/>
</dbReference>
<protein>
    <submittedName>
        <fullName evidence="3">Peptidase M56</fullName>
    </submittedName>
</protein>
<feature type="transmembrane region" description="Helical" evidence="1">
    <location>
        <begin position="103"/>
        <end position="124"/>
    </location>
</feature>
<dbReference type="InterPro" id="IPR008756">
    <property type="entry name" value="Peptidase_M56"/>
</dbReference>
<keyword evidence="1" id="KW-1133">Transmembrane helix</keyword>
<feature type="domain" description="Peptidase M56" evidence="2">
    <location>
        <begin position="99"/>
        <end position="297"/>
    </location>
</feature>
<gene>
    <name evidence="3" type="ORF">EZ428_22120</name>
</gene>
<feature type="transmembrane region" description="Helical" evidence="1">
    <location>
        <begin position="12"/>
        <end position="36"/>
    </location>
</feature>
<sequence length="693" mass="79505">MEAIVNNLVKAIGWSILHSLWQGAIIYAILFIALMAWPKTNARVKHNIAFGSLVLMLISFCVTFISLFELPTNGATIKNIAINHSAYQDLTKLSGSFNFKTEAYFPVVVFVYLIGICFQLVVLLSGYQKLKQLKQASTLAVPAEWKAIFELTLSQLKINKSVKFYLSAKVNVPLVVGYFKPVVLFPIVLATQLDAKQVEAILIHELSHIRRNDYLINLVKTCIETLLFFNPFVWLTTKFIHIEREHACDDLVVNFTGTPLTYAHALLKLELLKDKQTPALSLAATGTNQHLYQRIKRITDMKTNYINAKQQFFILTLTIATVASLAWINPAKEAEVKAKKTATLTLIKPLAAETKAIIEQSFAKADTDTVKKSKKQFRAVIKGDDGKEVVYTSMDELPDSVKKKLAALEKKFNSPEWKEKMAKIEFNAKEIEKRFNSPEWKEKMAKIEFNSKEMEKKFNSPEWKEQMAKVQKNAEEIAKKFESKEWKDHIAKLELNSKELEKKFNSPEWKDKMAKIQEQSLAMSKKFESQEWKENMAKVQKNAEEIQKKFNSPEWKSKMADIQKNAEEMNKKFNSPEWKQKMEDMKKLYDSPEYKELRKKYDNEVEELKKSKGIKSDKAFLLFDSNLDVQKAFLPLTANLATVTNLKFNSTDLLLATPSLKFETTKNLNFDAIPLKTLKLDKAIEFKAVPSQN</sequence>
<feature type="transmembrane region" description="Helical" evidence="1">
    <location>
        <begin position="312"/>
        <end position="330"/>
    </location>
</feature>
<feature type="transmembrane region" description="Helical" evidence="1">
    <location>
        <begin position="48"/>
        <end position="68"/>
    </location>
</feature>
<accession>A0A4R0MLR2</accession>
<dbReference type="RefSeq" id="WP_131555522.1">
    <property type="nucleotide sequence ID" value="NZ_SJSK01000008.1"/>
</dbReference>
<dbReference type="Proteomes" id="UP000292884">
    <property type="component" value="Unassembled WGS sequence"/>
</dbReference>
<evidence type="ECO:0000256" key="1">
    <source>
        <dbReference type="SAM" id="Phobius"/>
    </source>
</evidence>
<name>A0A4R0MLR2_9SPHI</name>
<dbReference type="InterPro" id="IPR052173">
    <property type="entry name" value="Beta-lactam_resp_regulator"/>
</dbReference>
<organism evidence="3 4">
    <name type="scientific">Pedobacter frigiditerrae</name>
    <dbReference type="NCBI Taxonomy" id="2530452"/>
    <lineage>
        <taxon>Bacteria</taxon>
        <taxon>Pseudomonadati</taxon>
        <taxon>Bacteroidota</taxon>
        <taxon>Sphingobacteriia</taxon>
        <taxon>Sphingobacteriales</taxon>
        <taxon>Sphingobacteriaceae</taxon>
        <taxon>Pedobacter</taxon>
    </lineage>
</organism>
<keyword evidence="1" id="KW-0812">Transmembrane</keyword>
<keyword evidence="1" id="KW-0472">Membrane</keyword>
<proteinExistence type="predicted"/>
<evidence type="ECO:0000313" key="4">
    <source>
        <dbReference type="Proteomes" id="UP000292884"/>
    </source>
</evidence>
<reference evidence="3 4" key="1">
    <citation type="submission" date="2019-02" db="EMBL/GenBank/DDBJ databases">
        <title>Pedobacter sp. RP-1-13 sp. nov., isolated from Arctic soil.</title>
        <authorList>
            <person name="Dahal R.H."/>
        </authorList>
    </citation>
    <scope>NUCLEOTIDE SEQUENCE [LARGE SCALE GENOMIC DNA]</scope>
    <source>
        <strain evidence="3 4">RP-1-13</strain>
    </source>
</reference>
<dbReference type="PANTHER" id="PTHR34978:SF3">
    <property type="entry name" value="SLR0241 PROTEIN"/>
    <property type="match status" value="1"/>
</dbReference>